<gene>
    <name evidence="1" type="primary">upf3</name>
</gene>
<proteinExistence type="predicted"/>
<evidence type="ECO:0000313" key="1">
    <source>
        <dbReference type="EMBL" id="ABM47326.1"/>
    </source>
</evidence>
<dbReference type="EMBL" id="EF123096">
    <property type="protein sequence ID" value="ABM47326.1"/>
    <property type="molecule type" value="Genomic_DNA"/>
</dbReference>
<accession>A1YQZ4</accession>
<sequence length="107" mass="11525">SGFPWSWFGVTVGSVYSAPFRRAVFASVIHDCWCFRCEACSLALKTNAPALLHDSASCGIMYSCASSRCERIGAKGRQLRGGITGHSFMTNSGCRGAYAGIEERMTS</sequence>
<organism evidence="1">
    <name type="scientific">Volvox carteri f. nagariensis</name>
    <dbReference type="NCBI Taxonomy" id="3068"/>
    <lineage>
        <taxon>Eukaryota</taxon>
        <taxon>Viridiplantae</taxon>
        <taxon>Chlorophyta</taxon>
        <taxon>core chlorophytes</taxon>
        <taxon>Chlorophyceae</taxon>
        <taxon>CS clade</taxon>
        <taxon>Chlamydomonadales</taxon>
        <taxon>Volvocaceae</taxon>
        <taxon>Volvox</taxon>
    </lineage>
</organism>
<reference evidence="1" key="1">
    <citation type="journal article" date="2006" name="BMC Genomics">
        <title>Quantitative analysis of cell-type specific gene expression in the green alga Volvox carteri.</title>
        <authorList>
            <person name="Nematollahi G."/>
            <person name="Kianianmomeni A."/>
            <person name="Hallmann A."/>
        </authorList>
    </citation>
    <scope>NUCLEOTIDE SEQUENCE</scope>
</reference>
<dbReference type="AlphaFoldDB" id="A1YQZ4"/>
<feature type="non-terminal residue" evidence="1">
    <location>
        <position position="1"/>
    </location>
</feature>
<name>A1YQZ4_VOLCA</name>
<protein>
    <submittedName>
        <fullName evidence="1">Upf3</fullName>
    </submittedName>
</protein>